<sequence length="94" mass="10652">MDKIPPPGYSWTEREKDGDMRRAASFLHYQLTDDPLGIHTVLAEAVELDRLFPLILALGETALFGMRLHIPETRLAAHLQDMVLTFATEESKEC</sequence>
<gene>
    <name evidence="1" type="ORF">AADG42_10130</name>
</gene>
<reference evidence="1 2" key="1">
    <citation type="submission" date="2024-04" db="EMBL/GenBank/DDBJ databases">
        <title>Isolation of an actinomycete strain from pig manure.</title>
        <authorList>
            <person name="Gong T."/>
            <person name="Yu Z."/>
            <person name="An M."/>
            <person name="Wei C."/>
            <person name="Yang W."/>
            <person name="Liu L."/>
        </authorList>
    </citation>
    <scope>NUCLEOTIDE SEQUENCE [LARGE SCALE GENOMIC DNA]</scope>
    <source>
        <strain evidence="1 2">ZF39</strain>
    </source>
</reference>
<keyword evidence="2" id="KW-1185">Reference proteome</keyword>
<evidence type="ECO:0000313" key="1">
    <source>
        <dbReference type="EMBL" id="XAN07638.1"/>
    </source>
</evidence>
<dbReference type="RefSeq" id="WP_425309090.1">
    <property type="nucleotide sequence ID" value="NZ_CP154795.1"/>
</dbReference>
<dbReference type="Proteomes" id="UP001442841">
    <property type="component" value="Chromosome"/>
</dbReference>
<dbReference type="EMBL" id="CP154795">
    <property type="protein sequence ID" value="XAN07638.1"/>
    <property type="molecule type" value="Genomic_DNA"/>
</dbReference>
<evidence type="ECO:0000313" key="2">
    <source>
        <dbReference type="Proteomes" id="UP001442841"/>
    </source>
</evidence>
<organism evidence="1 2">
    <name type="scientific">Ammonicoccus fulvus</name>
    <dbReference type="NCBI Taxonomy" id="3138240"/>
    <lineage>
        <taxon>Bacteria</taxon>
        <taxon>Bacillati</taxon>
        <taxon>Actinomycetota</taxon>
        <taxon>Actinomycetes</taxon>
        <taxon>Propionibacteriales</taxon>
        <taxon>Propionibacteriaceae</taxon>
        <taxon>Ammonicoccus</taxon>
    </lineage>
</organism>
<protein>
    <submittedName>
        <fullName evidence="1">Uncharacterized protein</fullName>
    </submittedName>
</protein>
<accession>A0ABZ3FS79</accession>
<proteinExistence type="predicted"/>
<name>A0ABZ3FS79_9ACTN</name>